<sequence>MSQEHRSWYGTILFIGFLVLLVSSGVRAFPSTLVLPWQQEFGWSRGGISAVIATGTLLFGLIGPFSAAFLQRYGARRVGSVALLILAMVTLVLPFMKTIWQAEILVGLISGTMTGALADVYGIYIANNWFVKNRGLVLGMFTASSSVGQLIVLPIIALMIETQGWHKAALAVALFIVIVFILIIWLMRDYPHQVGLSPYGSRTPVAPVYPKINVQAVLSQPLQALRAASKSKVFWLLALPFFVCGASTSGLIGVHFIAAGQDYGMSEVHVSDVMALMGIFDIIGSLIAGFLTEKFDSRYILISMYGLRGLDLFLLPLALSQGGALLIAYAILFGFSWNATVSPTIKLIAENFGIEKSGMLFGWVFVLHQIGGALMAYVSGAMHDMVHNYVMAFGMAGVMCLVAALMVVVVPKPAK</sequence>
<evidence type="ECO:0000256" key="3">
    <source>
        <dbReference type="ARBA" id="ARBA00022692"/>
    </source>
</evidence>
<protein>
    <submittedName>
        <fullName evidence="8">MFS transporter</fullName>
    </submittedName>
</protein>
<dbReference type="InterPro" id="IPR020846">
    <property type="entry name" value="MFS_dom"/>
</dbReference>
<dbReference type="CDD" id="cd17355">
    <property type="entry name" value="MFS_YcxA_like"/>
    <property type="match status" value="1"/>
</dbReference>
<keyword evidence="3 6" id="KW-0812">Transmembrane</keyword>
<feature type="transmembrane region" description="Helical" evidence="6">
    <location>
        <begin position="166"/>
        <end position="187"/>
    </location>
</feature>
<evidence type="ECO:0000313" key="8">
    <source>
        <dbReference type="EMBL" id="TGA99111.1"/>
    </source>
</evidence>
<feature type="transmembrane region" description="Helical" evidence="6">
    <location>
        <begin position="47"/>
        <end position="70"/>
    </location>
</feature>
<feature type="transmembrane region" description="Helical" evidence="6">
    <location>
        <begin position="312"/>
        <end position="337"/>
    </location>
</feature>
<dbReference type="Proteomes" id="UP000298347">
    <property type="component" value="Unassembled WGS sequence"/>
</dbReference>
<dbReference type="OrthoDB" id="182417at2"/>
<evidence type="ECO:0000256" key="5">
    <source>
        <dbReference type="ARBA" id="ARBA00023136"/>
    </source>
</evidence>
<name>A0A4Z0GR99_9BACL</name>
<dbReference type="PROSITE" id="PS50850">
    <property type="entry name" value="MFS"/>
    <property type="match status" value="1"/>
</dbReference>
<evidence type="ECO:0000256" key="2">
    <source>
        <dbReference type="ARBA" id="ARBA00022448"/>
    </source>
</evidence>
<feature type="transmembrane region" description="Helical" evidence="6">
    <location>
        <begin position="102"/>
        <end position="124"/>
    </location>
</feature>
<dbReference type="EMBL" id="SRJD01000004">
    <property type="protein sequence ID" value="TGA99111.1"/>
    <property type="molecule type" value="Genomic_DNA"/>
</dbReference>
<keyword evidence="9" id="KW-1185">Reference proteome</keyword>
<accession>A0A4Z0GR99</accession>
<gene>
    <name evidence="8" type="ORF">E4665_04825</name>
</gene>
<dbReference type="PANTHER" id="PTHR11360:SF284">
    <property type="entry name" value="EG:103B4.3 PROTEIN-RELATED"/>
    <property type="match status" value="1"/>
</dbReference>
<dbReference type="InterPro" id="IPR050327">
    <property type="entry name" value="Proton-linked_MCT"/>
</dbReference>
<proteinExistence type="predicted"/>
<evidence type="ECO:0000313" key="9">
    <source>
        <dbReference type="Proteomes" id="UP000298347"/>
    </source>
</evidence>
<reference evidence="8 9" key="1">
    <citation type="journal article" date="2015" name="Int. J. Syst. Evol. Microbiol.">
        <title>Sporolactobacillus shoreae sp. nov. and Sporolactobacillus spathodeae sp. nov., two spore-forming lactic acid bacteria isolated from tree barks in Thailand.</title>
        <authorList>
            <person name="Thamacharoensuk T."/>
            <person name="Kitahara M."/>
            <person name="Ohkuma M."/>
            <person name="Thongchul N."/>
            <person name="Tanasupawat S."/>
        </authorList>
    </citation>
    <scope>NUCLEOTIDE SEQUENCE [LARGE SCALE GENOMIC DNA]</scope>
    <source>
        <strain evidence="8 9">BK92</strain>
    </source>
</reference>
<dbReference type="AlphaFoldDB" id="A0A4Z0GR99"/>
<keyword evidence="2" id="KW-0813">Transport</keyword>
<feature type="transmembrane region" description="Helical" evidence="6">
    <location>
        <begin position="357"/>
        <end position="378"/>
    </location>
</feature>
<comment type="subcellular location">
    <subcellularLocation>
        <location evidence="1">Cell membrane</location>
        <topology evidence="1">Multi-pass membrane protein</topology>
    </subcellularLocation>
</comment>
<feature type="transmembrane region" description="Helical" evidence="6">
    <location>
        <begin position="77"/>
        <end position="96"/>
    </location>
</feature>
<keyword evidence="5 6" id="KW-0472">Membrane</keyword>
<feature type="transmembrane region" description="Helical" evidence="6">
    <location>
        <begin position="233"/>
        <end position="258"/>
    </location>
</feature>
<organism evidence="8 9">
    <name type="scientific">Sporolactobacillus shoreae</name>
    <dbReference type="NCBI Taxonomy" id="1465501"/>
    <lineage>
        <taxon>Bacteria</taxon>
        <taxon>Bacillati</taxon>
        <taxon>Bacillota</taxon>
        <taxon>Bacilli</taxon>
        <taxon>Bacillales</taxon>
        <taxon>Sporolactobacillaceae</taxon>
        <taxon>Sporolactobacillus</taxon>
    </lineage>
</organism>
<dbReference type="InterPro" id="IPR036259">
    <property type="entry name" value="MFS_trans_sf"/>
</dbReference>
<evidence type="ECO:0000259" key="7">
    <source>
        <dbReference type="PROSITE" id="PS50850"/>
    </source>
</evidence>
<dbReference type="PANTHER" id="PTHR11360">
    <property type="entry name" value="MONOCARBOXYLATE TRANSPORTER"/>
    <property type="match status" value="1"/>
</dbReference>
<dbReference type="GO" id="GO:0005886">
    <property type="term" value="C:plasma membrane"/>
    <property type="evidence" value="ECO:0007669"/>
    <property type="project" value="UniProtKB-SubCell"/>
</dbReference>
<dbReference type="Pfam" id="PF07690">
    <property type="entry name" value="MFS_1"/>
    <property type="match status" value="1"/>
</dbReference>
<dbReference type="SUPFAM" id="SSF103473">
    <property type="entry name" value="MFS general substrate transporter"/>
    <property type="match status" value="1"/>
</dbReference>
<feature type="transmembrane region" description="Helical" evidence="6">
    <location>
        <begin position="136"/>
        <end position="160"/>
    </location>
</feature>
<feature type="domain" description="Major facilitator superfamily (MFS) profile" evidence="7">
    <location>
        <begin position="9"/>
        <end position="415"/>
    </location>
</feature>
<evidence type="ECO:0000256" key="4">
    <source>
        <dbReference type="ARBA" id="ARBA00022989"/>
    </source>
</evidence>
<feature type="transmembrane region" description="Helical" evidence="6">
    <location>
        <begin position="390"/>
        <end position="410"/>
    </location>
</feature>
<dbReference type="InterPro" id="IPR011701">
    <property type="entry name" value="MFS"/>
</dbReference>
<dbReference type="GO" id="GO:0022857">
    <property type="term" value="F:transmembrane transporter activity"/>
    <property type="evidence" value="ECO:0007669"/>
    <property type="project" value="InterPro"/>
</dbReference>
<comment type="caution">
    <text evidence="8">The sequence shown here is derived from an EMBL/GenBank/DDBJ whole genome shotgun (WGS) entry which is preliminary data.</text>
</comment>
<keyword evidence="4 6" id="KW-1133">Transmembrane helix</keyword>
<evidence type="ECO:0000256" key="6">
    <source>
        <dbReference type="SAM" id="Phobius"/>
    </source>
</evidence>
<feature type="transmembrane region" description="Helical" evidence="6">
    <location>
        <begin position="273"/>
        <end position="291"/>
    </location>
</feature>
<dbReference type="RefSeq" id="WP_135347667.1">
    <property type="nucleotide sequence ID" value="NZ_SRJD01000004.1"/>
</dbReference>
<dbReference type="Gene3D" id="1.20.1250.20">
    <property type="entry name" value="MFS general substrate transporter like domains"/>
    <property type="match status" value="2"/>
</dbReference>
<evidence type="ECO:0000256" key="1">
    <source>
        <dbReference type="ARBA" id="ARBA00004651"/>
    </source>
</evidence>